<dbReference type="AlphaFoldDB" id="A0A7J6LG66"/>
<evidence type="ECO:0000256" key="1">
    <source>
        <dbReference type="SAM" id="MobiDB-lite"/>
    </source>
</evidence>
<evidence type="ECO:0000313" key="3">
    <source>
        <dbReference type="Proteomes" id="UP000591131"/>
    </source>
</evidence>
<organism evidence="2 3">
    <name type="scientific">Perkinsus chesapeaki</name>
    <name type="common">Clam parasite</name>
    <name type="synonym">Perkinsus andrewsi</name>
    <dbReference type="NCBI Taxonomy" id="330153"/>
    <lineage>
        <taxon>Eukaryota</taxon>
        <taxon>Sar</taxon>
        <taxon>Alveolata</taxon>
        <taxon>Perkinsozoa</taxon>
        <taxon>Perkinsea</taxon>
        <taxon>Perkinsida</taxon>
        <taxon>Perkinsidae</taxon>
        <taxon>Perkinsus</taxon>
    </lineage>
</organism>
<comment type="caution">
    <text evidence="2">The sequence shown here is derived from an EMBL/GenBank/DDBJ whole genome shotgun (WGS) entry which is preliminary data.</text>
</comment>
<sequence length="61" mass="6820">MRTWPSTPSARCSTKKQDPKSLPVAPSSTSLPSTTASHSDLRELQLAVDDWRVTDYAATWW</sequence>
<protein>
    <submittedName>
        <fullName evidence="2">Uncharacterized protein</fullName>
    </submittedName>
</protein>
<proteinExistence type="predicted"/>
<keyword evidence="3" id="KW-1185">Reference proteome</keyword>
<reference evidence="2 3" key="1">
    <citation type="submission" date="2020-04" db="EMBL/GenBank/DDBJ databases">
        <title>Perkinsus chesapeaki whole genome sequence.</title>
        <authorList>
            <person name="Bogema D.R."/>
        </authorList>
    </citation>
    <scope>NUCLEOTIDE SEQUENCE [LARGE SCALE GENOMIC DNA]</scope>
    <source>
        <strain evidence="2">ATCC PRA-425</strain>
    </source>
</reference>
<feature type="compositionally biased region" description="Low complexity" evidence="1">
    <location>
        <begin position="21"/>
        <end position="38"/>
    </location>
</feature>
<name>A0A7J6LG66_PERCH</name>
<feature type="compositionally biased region" description="Polar residues" evidence="1">
    <location>
        <begin position="1"/>
        <end position="12"/>
    </location>
</feature>
<evidence type="ECO:0000313" key="2">
    <source>
        <dbReference type="EMBL" id="KAF4658288.1"/>
    </source>
</evidence>
<dbReference type="EMBL" id="JAAPAO010000500">
    <property type="protein sequence ID" value="KAF4658288.1"/>
    <property type="molecule type" value="Genomic_DNA"/>
</dbReference>
<feature type="region of interest" description="Disordered" evidence="1">
    <location>
        <begin position="1"/>
        <end position="39"/>
    </location>
</feature>
<dbReference type="Proteomes" id="UP000591131">
    <property type="component" value="Unassembled WGS sequence"/>
</dbReference>
<gene>
    <name evidence="2" type="ORF">FOL47_008094</name>
</gene>
<accession>A0A7J6LG66</accession>